<keyword evidence="2" id="KW-0012">Acyltransferase</keyword>
<proteinExistence type="predicted"/>
<dbReference type="InterPro" id="IPR016181">
    <property type="entry name" value="Acyl_CoA_acyltransferase"/>
</dbReference>
<dbReference type="CDD" id="cd04301">
    <property type="entry name" value="NAT_SF"/>
    <property type="match status" value="1"/>
</dbReference>
<reference evidence="3" key="1">
    <citation type="journal article" date="2019" name="Int. J. Syst. Evol. Microbiol.">
        <title>The Global Catalogue of Microorganisms (GCM) 10K type strain sequencing project: providing services to taxonomists for standard genome sequencing and annotation.</title>
        <authorList>
            <consortium name="The Broad Institute Genomics Platform"/>
            <consortium name="The Broad Institute Genome Sequencing Center for Infectious Disease"/>
            <person name="Wu L."/>
            <person name="Ma J."/>
        </authorList>
    </citation>
    <scope>NUCLEOTIDE SEQUENCE [LARGE SCALE GENOMIC DNA]</scope>
    <source>
        <strain evidence="3">CGMCC 4.7357</strain>
    </source>
</reference>
<dbReference type="InterPro" id="IPR051554">
    <property type="entry name" value="Acetyltransferase_Eis"/>
</dbReference>
<dbReference type="InterPro" id="IPR000182">
    <property type="entry name" value="GNAT_dom"/>
</dbReference>
<dbReference type="Gene3D" id="3.40.630.30">
    <property type="match status" value="1"/>
</dbReference>
<dbReference type="GO" id="GO:0016746">
    <property type="term" value="F:acyltransferase activity"/>
    <property type="evidence" value="ECO:0007669"/>
    <property type="project" value="UniProtKB-KW"/>
</dbReference>
<dbReference type="Pfam" id="PF13527">
    <property type="entry name" value="Acetyltransf_9"/>
    <property type="match status" value="1"/>
</dbReference>
<dbReference type="SUPFAM" id="SSF55729">
    <property type="entry name" value="Acyl-CoA N-acyltransferases (Nat)"/>
    <property type="match status" value="1"/>
</dbReference>
<evidence type="ECO:0000313" key="3">
    <source>
        <dbReference type="Proteomes" id="UP001596020"/>
    </source>
</evidence>
<keyword evidence="3" id="KW-1185">Reference proteome</keyword>
<dbReference type="EC" id="2.3.1.-" evidence="2"/>
<dbReference type="PROSITE" id="PS51186">
    <property type="entry name" value="GNAT"/>
    <property type="match status" value="1"/>
</dbReference>
<evidence type="ECO:0000313" key="2">
    <source>
        <dbReference type="EMBL" id="MFC4665929.1"/>
    </source>
</evidence>
<dbReference type="PANTHER" id="PTHR37817:SF1">
    <property type="entry name" value="N-ACETYLTRANSFERASE EIS"/>
    <property type="match status" value="1"/>
</dbReference>
<dbReference type="EMBL" id="JBHSGO010000153">
    <property type="protein sequence ID" value="MFC4665929.1"/>
    <property type="molecule type" value="Genomic_DNA"/>
</dbReference>
<keyword evidence="2" id="KW-0808">Transferase</keyword>
<gene>
    <name evidence="2" type="ORF">ACFO3G_04845</name>
</gene>
<organism evidence="2 3">
    <name type="scientific">Falsiporphyromonas endometrii</name>
    <dbReference type="NCBI Taxonomy" id="1387297"/>
    <lineage>
        <taxon>Bacteria</taxon>
        <taxon>Pseudomonadati</taxon>
        <taxon>Bacteroidota</taxon>
        <taxon>Bacteroidia</taxon>
        <taxon>Bacteroidales</taxon>
        <taxon>Porphyromonadaceae</taxon>
        <taxon>Falsiporphyromonas</taxon>
    </lineage>
</organism>
<dbReference type="PANTHER" id="PTHR37817">
    <property type="entry name" value="N-ACETYLTRANSFERASE EIS"/>
    <property type="match status" value="1"/>
</dbReference>
<evidence type="ECO:0000259" key="1">
    <source>
        <dbReference type="PROSITE" id="PS51186"/>
    </source>
</evidence>
<accession>A0ABV9K787</accession>
<dbReference type="RefSeq" id="WP_380078497.1">
    <property type="nucleotide sequence ID" value="NZ_JBHSGO010000153.1"/>
</dbReference>
<sequence length="338" mass="39346">MIKDNPISKREASEHLWRVCFDDTESFIRLYFDHIYKDEDTILLYEDGLAVAHIEMLRYHFVLCGKILPFGYISGACTLPEYRNKGLMKKLLSEALLQMYGRGDIWSVLIPQEQWLYDYYHRAVSYVPAFSKDAMRYSFDQSLDSFVSSVYDRYTSPCGMYVYHTVDQIKAEEMDYALADGGRFYSFDRGSIFYFEDKDRLKIMGMAGNVTRKELSDFLTYYINSHPGLRFLSFVCPSERGEALKDPVNMIRVVNLEALMKIILSDYEFSLRLRANLPAAFTVDDPIIEANKLSYSWDGNTYHRVEKTDFSYEIINIDMVAEALIRSIGKGFVNLMMD</sequence>
<name>A0ABV9K787_9PORP</name>
<protein>
    <submittedName>
        <fullName evidence="2">GNAT family N-acetyltransferase</fullName>
        <ecNumber evidence="2">2.3.1.-</ecNumber>
    </submittedName>
</protein>
<dbReference type="Proteomes" id="UP001596020">
    <property type="component" value="Unassembled WGS sequence"/>
</dbReference>
<comment type="caution">
    <text evidence="2">The sequence shown here is derived from an EMBL/GenBank/DDBJ whole genome shotgun (WGS) entry which is preliminary data.</text>
</comment>
<feature type="domain" description="N-acetyltransferase" evidence="1">
    <location>
        <begin position="1"/>
        <end position="179"/>
    </location>
</feature>